<feature type="transmembrane region" description="Helical" evidence="6">
    <location>
        <begin position="209"/>
        <end position="231"/>
    </location>
</feature>
<feature type="transmembrane region" description="Helical" evidence="6">
    <location>
        <begin position="339"/>
        <end position="357"/>
    </location>
</feature>
<feature type="transmembrane region" description="Helical" evidence="6">
    <location>
        <begin position="243"/>
        <end position="265"/>
    </location>
</feature>
<evidence type="ECO:0000256" key="3">
    <source>
        <dbReference type="ARBA" id="ARBA00022692"/>
    </source>
</evidence>
<feature type="transmembrane region" description="Helical" evidence="6">
    <location>
        <begin position="432"/>
        <end position="451"/>
    </location>
</feature>
<dbReference type="EMBL" id="JACHXM010000009">
    <property type="protein sequence ID" value="MBB3141449.1"/>
    <property type="molecule type" value="Genomic_DNA"/>
</dbReference>
<evidence type="ECO:0000256" key="6">
    <source>
        <dbReference type="SAM" id="Phobius"/>
    </source>
</evidence>
<comment type="subcellular location">
    <subcellularLocation>
        <location evidence="1">Cell membrane</location>
        <topology evidence="1">Multi-pass membrane protein</topology>
    </subcellularLocation>
</comment>
<comment type="caution">
    <text evidence="7">The sequence shown here is derived from an EMBL/GenBank/DDBJ whole genome shotgun (WGS) entry which is preliminary data.</text>
</comment>
<dbReference type="PANTHER" id="PTHR42770">
    <property type="entry name" value="AMINO ACID TRANSPORTER-RELATED"/>
    <property type="match status" value="1"/>
</dbReference>
<feature type="transmembrane region" description="Helical" evidence="6">
    <location>
        <begin position="165"/>
        <end position="183"/>
    </location>
</feature>
<feature type="transmembrane region" description="Helical" evidence="6">
    <location>
        <begin position="52"/>
        <end position="73"/>
    </location>
</feature>
<evidence type="ECO:0000256" key="1">
    <source>
        <dbReference type="ARBA" id="ARBA00004651"/>
    </source>
</evidence>
<dbReference type="GO" id="GO:0022857">
    <property type="term" value="F:transmembrane transporter activity"/>
    <property type="evidence" value="ECO:0007669"/>
    <property type="project" value="InterPro"/>
</dbReference>
<feature type="transmembrane region" description="Helical" evidence="6">
    <location>
        <begin position="94"/>
        <end position="118"/>
    </location>
</feature>
<keyword evidence="5 6" id="KW-0472">Membrane</keyword>
<dbReference type="Proteomes" id="UP000525987">
    <property type="component" value="Unassembled WGS sequence"/>
</dbReference>
<proteinExistence type="predicted"/>
<evidence type="ECO:0000256" key="2">
    <source>
        <dbReference type="ARBA" id="ARBA00022475"/>
    </source>
</evidence>
<evidence type="ECO:0000313" key="7">
    <source>
        <dbReference type="EMBL" id="MBB3141449.1"/>
    </source>
</evidence>
<dbReference type="GO" id="GO:0005886">
    <property type="term" value="C:plasma membrane"/>
    <property type="evidence" value="ECO:0007669"/>
    <property type="project" value="UniProtKB-SubCell"/>
</dbReference>
<evidence type="ECO:0000256" key="5">
    <source>
        <dbReference type="ARBA" id="ARBA00023136"/>
    </source>
</evidence>
<feature type="transmembrane region" description="Helical" evidence="6">
    <location>
        <begin position="138"/>
        <end position="158"/>
    </location>
</feature>
<keyword evidence="2" id="KW-1003">Cell membrane</keyword>
<keyword evidence="8" id="KW-1185">Reference proteome</keyword>
<dbReference type="AlphaFoldDB" id="A0A7W5BYG8"/>
<feature type="transmembrane region" description="Helical" evidence="6">
    <location>
        <begin position="402"/>
        <end position="420"/>
    </location>
</feature>
<dbReference type="Pfam" id="PF13520">
    <property type="entry name" value="AA_permease_2"/>
    <property type="match status" value="1"/>
</dbReference>
<accession>A0A7W5BYG8</accession>
<evidence type="ECO:0000256" key="4">
    <source>
        <dbReference type="ARBA" id="ARBA00022989"/>
    </source>
</evidence>
<organism evidence="7 8">
    <name type="scientific">Halomonas organivorans</name>
    <dbReference type="NCBI Taxonomy" id="257772"/>
    <lineage>
        <taxon>Bacteria</taxon>
        <taxon>Pseudomonadati</taxon>
        <taxon>Pseudomonadota</taxon>
        <taxon>Gammaproteobacteria</taxon>
        <taxon>Oceanospirillales</taxon>
        <taxon>Halomonadaceae</taxon>
        <taxon>Halomonas</taxon>
    </lineage>
</organism>
<gene>
    <name evidence="7" type="ORF">FHR96_002328</name>
</gene>
<dbReference type="PIRSF" id="PIRSF006060">
    <property type="entry name" value="AA_transporter"/>
    <property type="match status" value="1"/>
</dbReference>
<feature type="transmembrane region" description="Helical" evidence="6">
    <location>
        <begin position="27"/>
        <end position="46"/>
    </location>
</feature>
<dbReference type="PANTHER" id="PTHR42770:SF12">
    <property type="entry name" value="AMINO ACID TRANSPORTER"/>
    <property type="match status" value="1"/>
</dbReference>
<feature type="transmembrane region" description="Helical" evidence="6">
    <location>
        <begin position="363"/>
        <end position="390"/>
    </location>
</feature>
<evidence type="ECO:0000313" key="8">
    <source>
        <dbReference type="Proteomes" id="UP000525987"/>
    </source>
</evidence>
<dbReference type="InterPro" id="IPR002293">
    <property type="entry name" value="AA/rel_permease1"/>
</dbReference>
<dbReference type="RefSeq" id="WP_183387821.1">
    <property type="nucleotide sequence ID" value="NZ_JACHXM010000009.1"/>
</dbReference>
<dbReference type="InterPro" id="IPR050367">
    <property type="entry name" value="APC_superfamily"/>
</dbReference>
<keyword evidence="3 6" id="KW-0812">Transmembrane</keyword>
<reference evidence="7 8" key="1">
    <citation type="submission" date="2020-08" db="EMBL/GenBank/DDBJ databases">
        <title>Genomic Encyclopedia of Type Strains, Phase III (KMG-III): the genomes of soil and plant-associated and newly described type strains.</title>
        <authorList>
            <person name="Whitman W."/>
        </authorList>
    </citation>
    <scope>NUCLEOTIDE SEQUENCE [LARGE SCALE GENOMIC DNA]</scope>
    <source>
        <strain evidence="7 8">CECT 5995</strain>
    </source>
</reference>
<keyword evidence="4 6" id="KW-1133">Transmembrane helix</keyword>
<name>A0A7W5BYG8_9GAMM</name>
<protein>
    <submittedName>
        <fullName evidence="7">Amino acid transporter</fullName>
    </submittedName>
</protein>
<dbReference type="Gene3D" id="1.20.1740.10">
    <property type="entry name" value="Amino acid/polyamine transporter I"/>
    <property type="match status" value="1"/>
</dbReference>
<sequence length="466" mass="49474">MSSTMVGRTPTGSGIAERPGTIGFKTMIAICVGCVVVQGAMASSLIGFGIGGLSFLAAMVLALIFAFCNAISFSELSLMYPSSTGTLATYTQKAIGHFPAIVSVFAGYVVVAMFGLSAELIMVDALLQTLFPEVLPPYLVPLLLLFGLAALNILGTDVFARLQNLFTFSMIAAILLVGATSLLETPSAPITQAAAGIDWGLDGISDGSFIGLTALAMWLFVGCEFICPLIQDIRQPERRVPRAMFVSLLVIFALFALFSLGGGRYLSQETLTTSSLPYLDLVDGVFGKVGLIIATVMGLTATCSTVNTVLASVPRMLSGMAANGQAFGIMGRKHRRFDTPWVGILFLAVIVAVPFLLVSPDNIVLLLIGASTSWLLAYIVAHINVVVLRFRKPSHARPYRTPFYPIPQIIGIIGMGYVAAHASPSPDLTATVYTLLGAVLGIVAVIALFWVKLKMKKGLFEPDMTD</sequence>
<feature type="transmembrane region" description="Helical" evidence="6">
    <location>
        <begin position="285"/>
        <end position="310"/>
    </location>
</feature>